<dbReference type="AlphaFoldDB" id="A0A9W7L631"/>
<reference evidence="3" key="1">
    <citation type="journal article" date="2023" name="Commun. Biol.">
        <title>Genome analysis of Parmales, the sister group of diatoms, reveals the evolutionary specialization of diatoms from phago-mixotrophs to photoautotrophs.</title>
        <authorList>
            <person name="Ban H."/>
            <person name="Sato S."/>
            <person name="Yoshikawa S."/>
            <person name="Yamada K."/>
            <person name="Nakamura Y."/>
            <person name="Ichinomiya M."/>
            <person name="Sato N."/>
            <person name="Blanc-Mathieu R."/>
            <person name="Endo H."/>
            <person name="Kuwata A."/>
            <person name="Ogata H."/>
        </authorList>
    </citation>
    <scope>NUCLEOTIDE SEQUENCE [LARGE SCALE GENOMIC DNA]</scope>
</reference>
<proteinExistence type="predicted"/>
<protein>
    <recommendedName>
        <fullName evidence="1">Metallo-beta-lactamase domain-containing protein</fullName>
    </recommendedName>
</protein>
<dbReference type="EMBL" id="BRYA01000017">
    <property type="protein sequence ID" value="GMI32282.1"/>
    <property type="molecule type" value="Genomic_DNA"/>
</dbReference>
<gene>
    <name evidence="2" type="ORF">TrCOL_g5220</name>
</gene>
<sequence>MAQSMRTRLLRYYQGLEHTSYHSDTVHRLTLPFVNRLSTPISTTSKPIKRIPSLLEFCGGRQYTFDSPVSSSAPLYFPSRSYVFNDLLIDSSPSSVFPQLLPHLTCIKNFLLTHHHEDHSGSFGNILSHTSITPYMSRETEAILTHPAHTPYFPMFVYEHLLYGRPSVIPSDQLSRVISFPAPPPSSPFELNTIDPETKESVPGYIHFCPGHSPDHIVYHVPSLDLLFPGDVYLTPNSFFFRSDEDITRIIQSCEYLIELPSWDIMLCAHEPVYSGGKESMRKKLDYMVTTRDKILSLYAEGISEEKIAQIVFPRATKLRAMFILCGGDVSPINIVRSTLFGPLHRDGVKKSLAGVNDEVLNPLSRTKIEIE</sequence>
<dbReference type="InterPro" id="IPR001279">
    <property type="entry name" value="Metallo-B-lactamas"/>
</dbReference>
<dbReference type="SMART" id="SM00849">
    <property type="entry name" value="Lactamase_B"/>
    <property type="match status" value="1"/>
</dbReference>
<evidence type="ECO:0000313" key="3">
    <source>
        <dbReference type="Proteomes" id="UP001165065"/>
    </source>
</evidence>
<dbReference type="PANTHER" id="PTHR42951:SF17">
    <property type="entry name" value="METALLO-BETA-LACTAMASE DOMAIN-CONTAINING PROTEIN"/>
    <property type="match status" value="1"/>
</dbReference>
<organism evidence="2 3">
    <name type="scientific">Triparma columacea</name>
    <dbReference type="NCBI Taxonomy" id="722753"/>
    <lineage>
        <taxon>Eukaryota</taxon>
        <taxon>Sar</taxon>
        <taxon>Stramenopiles</taxon>
        <taxon>Ochrophyta</taxon>
        <taxon>Bolidophyceae</taxon>
        <taxon>Parmales</taxon>
        <taxon>Triparmaceae</taxon>
        <taxon>Triparma</taxon>
    </lineage>
</organism>
<keyword evidence="3" id="KW-1185">Reference proteome</keyword>
<feature type="domain" description="Metallo-beta-lactamase" evidence="1">
    <location>
        <begin position="78"/>
        <end position="270"/>
    </location>
</feature>
<evidence type="ECO:0000313" key="2">
    <source>
        <dbReference type="EMBL" id="GMI32282.1"/>
    </source>
</evidence>
<evidence type="ECO:0000259" key="1">
    <source>
        <dbReference type="SMART" id="SM00849"/>
    </source>
</evidence>
<dbReference type="SUPFAM" id="SSF56281">
    <property type="entry name" value="Metallo-hydrolase/oxidoreductase"/>
    <property type="match status" value="1"/>
</dbReference>
<accession>A0A9W7L631</accession>
<comment type="caution">
    <text evidence="2">The sequence shown here is derived from an EMBL/GenBank/DDBJ whole genome shotgun (WGS) entry which is preliminary data.</text>
</comment>
<dbReference type="InterPro" id="IPR050855">
    <property type="entry name" value="NDM-1-like"/>
</dbReference>
<name>A0A9W7L631_9STRA</name>
<dbReference type="OrthoDB" id="17458at2759"/>
<dbReference type="Pfam" id="PF00753">
    <property type="entry name" value="Lactamase_B"/>
    <property type="match status" value="1"/>
</dbReference>
<dbReference type="PANTHER" id="PTHR42951">
    <property type="entry name" value="METALLO-BETA-LACTAMASE DOMAIN-CONTAINING"/>
    <property type="match status" value="1"/>
</dbReference>
<dbReference type="Proteomes" id="UP001165065">
    <property type="component" value="Unassembled WGS sequence"/>
</dbReference>
<dbReference type="InterPro" id="IPR036866">
    <property type="entry name" value="RibonucZ/Hydroxyglut_hydro"/>
</dbReference>
<dbReference type="Gene3D" id="3.60.15.10">
    <property type="entry name" value="Ribonuclease Z/Hydroxyacylglutathione hydrolase-like"/>
    <property type="match status" value="1"/>
</dbReference>